<evidence type="ECO:0000256" key="3">
    <source>
        <dbReference type="ARBA" id="ARBA00022475"/>
    </source>
</evidence>
<evidence type="ECO:0000313" key="9">
    <source>
        <dbReference type="EMBL" id="AIC47964.1"/>
    </source>
</evidence>
<dbReference type="GO" id="GO:0010438">
    <property type="term" value="P:cellular response to sulfur starvation"/>
    <property type="evidence" value="ECO:0007669"/>
    <property type="project" value="TreeGrafter"/>
</dbReference>
<comment type="subcellular location">
    <subcellularLocation>
        <location evidence="1 7">Cell membrane</location>
        <topology evidence="1 7">Multi-pass membrane protein</topology>
    </subcellularLocation>
</comment>
<protein>
    <submittedName>
        <fullName evidence="9">ABC-type nitrate/sulfonate/bicarbonate transport system, permease component</fullName>
    </submittedName>
</protein>
<evidence type="ECO:0000256" key="4">
    <source>
        <dbReference type="ARBA" id="ARBA00022692"/>
    </source>
</evidence>
<keyword evidence="5 7" id="KW-1133">Transmembrane helix</keyword>
<keyword evidence="3" id="KW-1003">Cell membrane</keyword>
<feature type="transmembrane region" description="Helical" evidence="7">
    <location>
        <begin position="108"/>
        <end position="132"/>
    </location>
</feature>
<proteinExistence type="inferred from homology"/>
<organism evidence="9 10">
    <name type="scientific">Rhodoluna lacicola</name>
    <dbReference type="NCBI Taxonomy" id="529884"/>
    <lineage>
        <taxon>Bacteria</taxon>
        <taxon>Bacillati</taxon>
        <taxon>Actinomycetota</taxon>
        <taxon>Actinomycetes</taxon>
        <taxon>Micrococcales</taxon>
        <taxon>Microbacteriaceae</taxon>
        <taxon>Luna cluster</taxon>
        <taxon>Luna-1 subcluster</taxon>
        <taxon>Rhodoluna</taxon>
    </lineage>
</organism>
<evidence type="ECO:0000256" key="1">
    <source>
        <dbReference type="ARBA" id="ARBA00004651"/>
    </source>
</evidence>
<dbReference type="GO" id="GO:0055085">
    <property type="term" value="P:transmembrane transport"/>
    <property type="evidence" value="ECO:0007669"/>
    <property type="project" value="InterPro"/>
</dbReference>
<dbReference type="InterPro" id="IPR035906">
    <property type="entry name" value="MetI-like_sf"/>
</dbReference>
<dbReference type="PROSITE" id="PS50928">
    <property type="entry name" value="ABC_TM1"/>
    <property type="match status" value="1"/>
</dbReference>
<keyword evidence="2 7" id="KW-0813">Transport</keyword>
<keyword evidence="4 7" id="KW-0812">Transmembrane</keyword>
<evidence type="ECO:0000256" key="6">
    <source>
        <dbReference type="ARBA" id="ARBA00023136"/>
    </source>
</evidence>
<dbReference type="GO" id="GO:0005886">
    <property type="term" value="C:plasma membrane"/>
    <property type="evidence" value="ECO:0007669"/>
    <property type="project" value="UniProtKB-SubCell"/>
</dbReference>
<reference evidence="9 10" key="1">
    <citation type="journal article" date="2014" name="Int. J. Syst. Evol. Microbiol.">
        <title>Rhodoluna lacicola gen. nov., sp. nov., a planktonic freshwater bacterium with stream-lined genome.</title>
        <authorList>
            <person name="Hahn M."/>
            <person name="Schmidt J."/>
            <person name="Taipale S.J."/>
            <person name="Doolittle W.F."/>
            <person name="Koll U."/>
        </authorList>
    </citation>
    <scope>NUCLEOTIDE SEQUENCE [LARGE SCALE GENOMIC DNA]</scope>
    <source>
        <strain evidence="9 10">MWH-Ta8</strain>
    </source>
</reference>
<accession>A0A060JP44</accession>
<dbReference type="PANTHER" id="PTHR30151:SF25">
    <property type="entry name" value="TAURINE TRANSPORT SYSTEM PERMEASE PROTEIN TAUC"/>
    <property type="match status" value="1"/>
</dbReference>
<feature type="transmembrane region" description="Helical" evidence="7">
    <location>
        <begin position="217"/>
        <end position="236"/>
    </location>
</feature>
<dbReference type="PANTHER" id="PTHR30151">
    <property type="entry name" value="ALKANE SULFONATE ABC TRANSPORTER-RELATED, MEMBRANE SUBUNIT"/>
    <property type="match status" value="1"/>
</dbReference>
<evidence type="ECO:0000256" key="2">
    <source>
        <dbReference type="ARBA" id="ARBA00022448"/>
    </source>
</evidence>
<comment type="similarity">
    <text evidence="7">Belongs to the binding-protein-dependent transport system permease family.</text>
</comment>
<dbReference type="RefSeq" id="WP_038503100.1">
    <property type="nucleotide sequence ID" value="NZ_CP007490.1"/>
</dbReference>
<dbReference type="InterPro" id="IPR000515">
    <property type="entry name" value="MetI-like"/>
</dbReference>
<evidence type="ECO:0000313" key="10">
    <source>
        <dbReference type="Proteomes" id="UP000067708"/>
    </source>
</evidence>
<dbReference type="eggNOG" id="COG0600">
    <property type="taxonomic scope" value="Bacteria"/>
</dbReference>
<evidence type="ECO:0000256" key="5">
    <source>
        <dbReference type="ARBA" id="ARBA00022989"/>
    </source>
</evidence>
<sequence length="252" mass="26682">MQKLSSALTRIGAVIAAILLWWLSTDVWSADNPILGSMSPVDAIDALGRQIIGGTLVDTVAVSLGRLLGGLLIATVIGVLLGLAIGSRKRIDEATSVIIQFLRMVSPLAWTPIAIVLFGIGSPPVVFLIAIAAVWPVTMNTVAGVRSLDPNWALLAKSLGATPIEILKTIVIPGIRPHVLTGIRLALGVAWIVIVPAEMLGVDSGLGYQILNARDQLDYALLAAIMLVIGIIGYSLDWLTQWGFKRWVAATA</sequence>
<dbReference type="KEGG" id="rla:Rhola_00011710"/>
<dbReference type="STRING" id="529884.Rhola_00011710"/>
<dbReference type="Proteomes" id="UP000067708">
    <property type="component" value="Chromosome"/>
</dbReference>
<name>A0A060JP44_9MICO</name>
<evidence type="ECO:0000256" key="7">
    <source>
        <dbReference type="RuleBase" id="RU363032"/>
    </source>
</evidence>
<dbReference type="CDD" id="cd06261">
    <property type="entry name" value="TM_PBP2"/>
    <property type="match status" value="1"/>
</dbReference>
<dbReference type="PATRIC" id="fig|529884.3.peg.1130"/>
<feature type="domain" description="ABC transmembrane type-1" evidence="8">
    <location>
        <begin position="60"/>
        <end position="240"/>
    </location>
</feature>
<keyword evidence="10" id="KW-1185">Reference proteome</keyword>
<dbReference type="OrthoDB" id="3173654at2"/>
<dbReference type="SUPFAM" id="SSF161098">
    <property type="entry name" value="MetI-like"/>
    <property type="match status" value="1"/>
</dbReference>
<feature type="transmembrane region" description="Helical" evidence="7">
    <location>
        <begin position="179"/>
        <end position="197"/>
    </location>
</feature>
<feature type="transmembrane region" description="Helical" evidence="7">
    <location>
        <begin position="67"/>
        <end position="87"/>
    </location>
</feature>
<dbReference type="Pfam" id="PF00528">
    <property type="entry name" value="BPD_transp_1"/>
    <property type="match status" value="1"/>
</dbReference>
<dbReference type="EMBL" id="CP007490">
    <property type="protein sequence ID" value="AIC47964.1"/>
    <property type="molecule type" value="Genomic_DNA"/>
</dbReference>
<dbReference type="AlphaFoldDB" id="A0A060JP44"/>
<evidence type="ECO:0000259" key="8">
    <source>
        <dbReference type="PROSITE" id="PS50928"/>
    </source>
</evidence>
<keyword evidence="6 7" id="KW-0472">Membrane</keyword>
<gene>
    <name evidence="9" type="ORF">Rhola_00011710</name>
</gene>
<dbReference type="HOGENOM" id="CLU_046113_1_1_11"/>
<dbReference type="Gene3D" id="1.10.3720.10">
    <property type="entry name" value="MetI-like"/>
    <property type="match status" value="1"/>
</dbReference>